<dbReference type="PANTHER" id="PTHR23360:SF29">
    <property type="entry name" value="G_PROTEIN_RECEP_F1_2 DOMAIN-CONTAINING PROTEIN"/>
    <property type="match status" value="1"/>
</dbReference>
<name>A0A2A6B7H7_PRIPA</name>
<dbReference type="PANTHER" id="PTHR23360">
    <property type="entry name" value="G-PROTEIN COUPLED RECEPTORS FAMILY 1 PROFILE DOMAIN-CONTAINING PROTEIN-RELATED"/>
    <property type="match status" value="1"/>
</dbReference>
<accession>A0A2A6B7H7</accession>
<dbReference type="InterPro" id="IPR047130">
    <property type="entry name" value="7TM_GPCR_Srsx_nematod"/>
</dbReference>
<reference evidence="1" key="2">
    <citation type="submission" date="2022-06" db="UniProtKB">
        <authorList>
            <consortium name="EnsemblMetazoa"/>
        </authorList>
    </citation>
    <scope>IDENTIFICATION</scope>
    <source>
        <strain evidence="1">PS312</strain>
    </source>
</reference>
<keyword evidence="2" id="KW-1185">Reference proteome</keyword>
<dbReference type="Proteomes" id="UP000005239">
    <property type="component" value="Unassembled WGS sequence"/>
</dbReference>
<accession>A0A8R1YRH5</accession>
<dbReference type="Gene3D" id="1.20.1070.10">
    <property type="entry name" value="Rhodopsin 7-helix transmembrane proteins"/>
    <property type="match status" value="1"/>
</dbReference>
<organism evidence="1 2">
    <name type="scientific">Pristionchus pacificus</name>
    <name type="common">Parasitic nematode worm</name>
    <dbReference type="NCBI Taxonomy" id="54126"/>
    <lineage>
        <taxon>Eukaryota</taxon>
        <taxon>Metazoa</taxon>
        <taxon>Ecdysozoa</taxon>
        <taxon>Nematoda</taxon>
        <taxon>Chromadorea</taxon>
        <taxon>Rhabditida</taxon>
        <taxon>Rhabditina</taxon>
        <taxon>Diplogasteromorpha</taxon>
        <taxon>Diplogasteroidea</taxon>
        <taxon>Neodiplogasteridae</taxon>
        <taxon>Pristionchus</taxon>
    </lineage>
</organism>
<evidence type="ECO:0000313" key="2">
    <source>
        <dbReference type="Proteomes" id="UP000005239"/>
    </source>
</evidence>
<dbReference type="AlphaFoldDB" id="A0A2A6B7H7"/>
<dbReference type="EnsemblMetazoa" id="PPA28247.1">
    <property type="protein sequence ID" value="PPA28247.1"/>
    <property type="gene ID" value="WBGene00117801"/>
</dbReference>
<evidence type="ECO:0000313" key="1">
    <source>
        <dbReference type="EnsemblMetazoa" id="PPA28247.1"/>
    </source>
</evidence>
<reference evidence="2" key="1">
    <citation type="journal article" date="2008" name="Nat. Genet.">
        <title>The Pristionchus pacificus genome provides a unique perspective on nematode lifestyle and parasitism.</title>
        <authorList>
            <person name="Dieterich C."/>
            <person name="Clifton S.W."/>
            <person name="Schuster L.N."/>
            <person name="Chinwalla A."/>
            <person name="Delehaunty K."/>
            <person name="Dinkelacker I."/>
            <person name="Fulton L."/>
            <person name="Fulton R."/>
            <person name="Godfrey J."/>
            <person name="Minx P."/>
            <person name="Mitreva M."/>
            <person name="Roeseler W."/>
            <person name="Tian H."/>
            <person name="Witte H."/>
            <person name="Yang S.P."/>
            <person name="Wilson R.K."/>
            <person name="Sommer R.J."/>
        </authorList>
    </citation>
    <scope>NUCLEOTIDE SEQUENCE [LARGE SCALE GENOMIC DNA]</scope>
    <source>
        <strain evidence="2">PS312</strain>
    </source>
</reference>
<dbReference type="SUPFAM" id="SSF81321">
    <property type="entry name" value="Family A G protein-coupled receptor-like"/>
    <property type="match status" value="1"/>
</dbReference>
<sequence length="407" mass="45321">MNNESDWWDQIDTLGNDTNETLNDSDDGYDDLRGFYFSWVTMGISTISAACNTFLLTILVTYRRFRQKHKIIVALSLADLVNSIAICIQYGHKAVVLGHIIDTGIIPTSTAGQCALNPASFMETIGALWPAIISLLVSAENLVLVNVSGIIRRKIKHRAPLLIGFSVLVVVSFMTIGTVAAFSHADREVGWWCPRHKYIGNNYGESIDITNFSGYVVALALNTIAYLILRFKEKKGLGAGLHEESQKIVCHLFSTISAVVLVSIPNFALHQAPTNDITMILEYPCAWCFAVNSALSIVVCLAFLEDFRKSMKVFHDRLRCRHTVADHIAVSRVTTNSTISSEERRRNAEHKPVEDKIITEPTETSIMPCTRRKSRYSIASVISIVDLDIRAFPILAGFTRMSEESEC</sequence>
<protein>
    <submittedName>
        <fullName evidence="1">Uncharacterized protein</fullName>
    </submittedName>
</protein>
<gene>
    <name evidence="1" type="primary">WBGene00117801</name>
</gene>
<proteinExistence type="predicted"/>